<dbReference type="PRINTS" id="PR00344">
    <property type="entry name" value="BCTRLSENSOR"/>
</dbReference>
<dbReference type="InterPro" id="IPR050736">
    <property type="entry name" value="Sensor_HK_Regulatory"/>
</dbReference>
<dbReference type="AlphaFoldDB" id="A0A2S9JS10"/>
<dbReference type="SUPFAM" id="SSF55874">
    <property type="entry name" value="ATPase domain of HSP90 chaperone/DNA topoisomerase II/histidine kinase"/>
    <property type="match status" value="1"/>
</dbReference>
<dbReference type="SMART" id="SM00388">
    <property type="entry name" value="HisKA"/>
    <property type="match status" value="1"/>
</dbReference>
<dbReference type="InterPro" id="IPR004358">
    <property type="entry name" value="Sig_transdc_His_kin-like_C"/>
</dbReference>
<keyword evidence="3" id="KW-0597">Phosphoprotein</keyword>
<dbReference type="Proteomes" id="UP000238642">
    <property type="component" value="Unassembled WGS sequence"/>
</dbReference>
<dbReference type="PANTHER" id="PTHR43711:SF1">
    <property type="entry name" value="HISTIDINE KINASE 1"/>
    <property type="match status" value="1"/>
</dbReference>
<dbReference type="SUPFAM" id="SSF55785">
    <property type="entry name" value="PYP-like sensor domain (PAS domain)"/>
    <property type="match status" value="3"/>
</dbReference>
<evidence type="ECO:0000259" key="7">
    <source>
        <dbReference type="PROSITE" id="PS50109"/>
    </source>
</evidence>
<dbReference type="Gene3D" id="3.30.450.20">
    <property type="entry name" value="PAS domain"/>
    <property type="match status" value="3"/>
</dbReference>
<dbReference type="EMBL" id="PVBS01000001">
    <property type="protein sequence ID" value="PRD55998.1"/>
    <property type="molecule type" value="Genomic_DNA"/>
</dbReference>
<comment type="catalytic activity">
    <reaction evidence="1">
        <text>ATP + protein L-histidine = ADP + protein N-phospho-L-histidine.</text>
        <dbReference type="EC" id="2.7.13.3"/>
    </reaction>
</comment>
<dbReference type="SMART" id="SM00387">
    <property type="entry name" value="HATPase_c"/>
    <property type="match status" value="1"/>
</dbReference>
<dbReference type="InterPro" id="IPR036097">
    <property type="entry name" value="HisK_dim/P_sf"/>
</dbReference>
<feature type="domain" description="PAC" evidence="8">
    <location>
        <begin position="374"/>
        <end position="426"/>
    </location>
</feature>
<comment type="caution">
    <text evidence="9">The sequence shown here is derived from an EMBL/GenBank/DDBJ whole genome shotgun (WGS) entry which is preliminary data.</text>
</comment>
<dbReference type="InterPro" id="IPR035965">
    <property type="entry name" value="PAS-like_dom_sf"/>
</dbReference>
<protein>
    <recommendedName>
        <fullName evidence="2">histidine kinase</fullName>
        <ecNumber evidence="2">2.7.13.3</ecNumber>
    </recommendedName>
</protein>
<dbReference type="Gene3D" id="2.10.70.100">
    <property type="match status" value="1"/>
</dbReference>
<dbReference type="InterPro" id="IPR003594">
    <property type="entry name" value="HATPase_dom"/>
</dbReference>
<keyword evidence="5" id="KW-0418">Kinase</keyword>
<evidence type="ECO:0000256" key="3">
    <source>
        <dbReference type="ARBA" id="ARBA00022553"/>
    </source>
</evidence>
<keyword evidence="4" id="KW-0808">Transferase</keyword>
<dbReference type="PROSITE" id="PS50109">
    <property type="entry name" value="HIS_KIN"/>
    <property type="match status" value="1"/>
</dbReference>
<evidence type="ECO:0000313" key="9">
    <source>
        <dbReference type="EMBL" id="PRD55998.1"/>
    </source>
</evidence>
<dbReference type="NCBIfam" id="TIGR00229">
    <property type="entry name" value="sensory_box"/>
    <property type="match status" value="1"/>
</dbReference>
<dbReference type="RefSeq" id="WP_105722382.1">
    <property type="nucleotide sequence ID" value="NZ_PVBS01000001.1"/>
</dbReference>
<keyword evidence="6" id="KW-0902">Two-component regulatory system</keyword>
<dbReference type="CDD" id="cd00075">
    <property type="entry name" value="HATPase"/>
    <property type="match status" value="1"/>
</dbReference>
<dbReference type="Gene3D" id="3.30.565.10">
    <property type="entry name" value="Histidine kinase-like ATPase, C-terminal domain"/>
    <property type="match status" value="1"/>
</dbReference>
<evidence type="ECO:0000256" key="4">
    <source>
        <dbReference type="ARBA" id="ARBA00022679"/>
    </source>
</evidence>
<gene>
    <name evidence="9" type="ORF">C5749_01520</name>
</gene>
<dbReference type="SMART" id="SM00086">
    <property type="entry name" value="PAC"/>
    <property type="match status" value="2"/>
</dbReference>
<proteinExistence type="predicted"/>
<dbReference type="Pfam" id="PF02518">
    <property type="entry name" value="HATPase_c"/>
    <property type="match status" value="1"/>
</dbReference>
<dbReference type="Pfam" id="PF00512">
    <property type="entry name" value="HisKA"/>
    <property type="match status" value="1"/>
</dbReference>
<dbReference type="GO" id="GO:0000155">
    <property type="term" value="F:phosphorelay sensor kinase activity"/>
    <property type="evidence" value="ECO:0007669"/>
    <property type="project" value="InterPro"/>
</dbReference>
<dbReference type="Gene3D" id="1.10.287.130">
    <property type="match status" value="1"/>
</dbReference>
<dbReference type="PROSITE" id="PS50113">
    <property type="entry name" value="PAC"/>
    <property type="match status" value="1"/>
</dbReference>
<evidence type="ECO:0000256" key="5">
    <source>
        <dbReference type="ARBA" id="ARBA00022777"/>
    </source>
</evidence>
<dbReference type="InterPro" id="IPR013656">
    <property type="entry name" value="PAS_4"/>
</dbReference>
<sequence length="650" mass="73626">MNQNRKLSNDHLLAILGNVDSAIAIYSGSEMCVEFASQAMLNAWGKGPEIIGKALRDVRFEAEGQPLLEVLQKVWETGIDERGTVTPMEQVVGGNVQPFYLDYVYKAVKHDDGKVCAILHTATNVTDKIASQIEAKQPPNKEFVTIDKELIESKDRLRETNIDLQLTDIQLHKVLSELPIPVVTLLGKDQVISVTNQAILKLWNRTSEEVLGKPMLEVFPELKNQPYPSLWKKVFETGVPVSFTEKMVVYKDKVSGGDRSFYIDYFCQPLVDRNANRIGIISTVFDVTEKVQSRKQIEEAEARLSLALDSAKLGTWHIHLKSNELTSSPRFREIFGFDMRKEITLEQATDQILESHRTDVIESIEHSLVTGAFYDMEYPIKRYSDDVIRWVHATGTMYGATGDKINFSGIVQDITQRKFEEQRKDDFLSIASHELKTPVTALKGSLQLLNRRKSDLDHPMVPRLIDQAYVSVEKITDLIDDLLNTARSNAGQLHLNYSEFTISNMLEQCCQHIRMGGKHELILQGDKSLKIEADEARIDQVVVNLVNNAAKYAPDQQHIYLIVENLGDRAKVSVRDTGPGIQHDKIEHLFERYYRTDYRGAQYSGLGLGLYISAEIIKRHDGEIGVDSTPGEGSTFWFTLPYKPLKRAEK</sequence>
<dbReference type="SMART" id="SM00091">
    <property type="entry name" value="PAS"/>
    <property type="match status" value="3"/>
</dbReference>
<keyword evidence="10" id="KW-1185">Reference proteome</keyword>
<dbReference type="InterPro" id="IPR036890">
    <property type="entry name" value="HATPase_C_sf"/>
</dbReference>
<dbReference type="CDD" id="cd00130">
    <property type="entry name" value="PAS"/>
    <property type="match status" value="1"/>
</dbReference>
<dbReference type="EC" id="2.7.13.3" evidence="2"/>
<evidence type="ECO:0000256" key="6">
    <source>
        <dbReference type="ARBA" id="ARBA00023012"/>
    </source>
</evidence>
<dbReference type="SUPFAM" id="SSF47384">
    <property type="entry name" value="Homodimeric domain of signal transducing histidine kinase"/>
    <property type="match status" value="1"/>
</dbReference>
<evidence type="ECO:0000313" key="10">
    <source>
        <dbReference type="Proteomes" id="UP000238642"/>
    </source>
</evidence>
<dbReference type="InterPro" id="IPR000014">
    <property type="entry name" value="PAS"/>
</dbReference>
<dbReference type="InterPro" id="IPR001610">
    <property type="entry name" value="PAC"/>
</dbReference>
<evidence type="ECO:0000256" key="2">
    <source>
        <dbReference type="ARBA" id="ARBA00012438"/>
    </source>
</evidence>
<evidence type="ECO:0000256" key="1">
    <source>
        <dbReference type="ARBA" id="ARBA00000085"/>
    </source>
</evidence>
<organism evidence="9 10">
    <name type="scientific">Sphingobacterium gobiense</name>
    <dbReference type="NCBI Taxonomy" id="1382456"/>
    <lineage>
        <taxon>Bacteria</taxon>
        <taxon>Pseudomonadati</taxon>
        <taxon>Bacteroidota</taxon>
        <taxon>Sphingobacteriia</taxon>
        <taxon>Sphingobacteriales</taxon>
        <taxon>Sphingobacteriaceae</taxon>
        <taxon>Sphingobacterium</taxon>
    </lineage>
</organism>
<reference evidence="9 10" key="1">
    <citation type="submission" date="2018-02" db="EMBL/GenBank/DDBJ databases">
        <title>The draft genome of Sphingobacterium gobiense H7.</title>
        <authorList>
            <person name="Li L."/>
            <person name="Liu L."/>
            <person name="Zhang X."/>
            <person name="Wang T."/>
            <person name="Liang L."/>
        </authorList>
    </citation>
    <scope>NUCLEOTIDE SEQUENCE [LARGE SCALE GENOMIC DNA]</scope>
    <source>
        <strain evidence="9 10">ACCC 05757</strain>
    </source>
</reference>
<dbReference type="InterPro" id="IPR005467">
    <property type="entry name" value="His_kinase_dom"/>
</dbReference>
<dbReference type="Pfam" id="PF08448">
    <property type="entry name" value="PAS_4"/>
    <property type="match status" value="1"/>
</dbReference>
<accession>A0A2S9JS10</accession>
<dbReference type="InterPro" id="IPR000700">
    <property type="entry name" value="PAS-assoc_C"/>
</dbReference>
<dbReference type="InterPro" id="IPR003661">
    <property type="entry name" value="HisK_dim/P_dom"/>
</dbReference>
<dbReference type="OrthoDB" id="741455at2"/>
<evidence type="ECO:0000259" key="8">
    <source>
        <dbReference type="PROSITE" id="PS50113"/>
    </source>
</evidence>
<dbReference type="CDD" id="cd00082">
    <property type="entry name" value="HisKA"/>
    <property type="match status" value="1"/>
</dbReference>
<dbReference type="Pfam" id="PF08447">
    <property type="entry name" value="PAS_3"/>
    <property type="match status" value="1"/>
</dbReference>
<feature type="domain" description="Histidine kinase" evidence="7">
    <location>
        <begin position="430"/>
        <end position="644"/>
    </location>
</feature>
<dbReference type="PANTHER" id="PTHR43711">
    <property type="entry name" value="TWO-COMPONENT HISTIDINE KINASE"/>
    <property type="match status" value="1"/>
</dbReference>
<dbReference type="FunFam" id="3.30.565.10:FF:000006">
    <property type="entry name" value="Sensor histidine kinase WalK"/>
    <property type="match status" value="1"/>
</dbReference>
<name>A0A2S9JS10_9SPHI</name>
<dbReference type="InterPro" id="IPR013655">
    <property type="entry name" value="PAS_fold_3"/>
</dbReference>